<evidence type="ECO:0000313" key="3">
    <source>
        <dbReference type="EMBL" id="CRG94078.1"/>
    </source>
</evidence>
<reference evidence="3" key="1">
    <citation type="submission" date="2015-04" db="EMBL/GenBank/DDBJ databases">
        <authorList>
            <consortium name="Pathogen Informatics"/>
        </authorList>
    </citation>
    <scope>NUCLEOTIDE SEQUENCE [LARGE SCALE GENOMIC DNA]</scope>
    <source>
        <strain evidence="3">8A</strain>
    </source>
</reference>
<feature type="compositionally biased region" description="Low complexity" evidence="2">
    <location>
        <begin position="424"/>
        <end position="458"/>
    </location>
</feature>
<feature type="region of interest" description="Disordered" evidence="2">
    <location>
        <begin position="777"/>
        <end position="808"/>
    </location>
</feature>
<protein>
    <submittedName>
        <fullName evidence="3">Surface-associated interspersed protein (SURFIN)</fullName>
    </submittedName>
</protein>
<feature type="compositionally biased region" description="Basic and acidic residues" evidence="2">
    <location>
        <begin position="777"/>
        <end position="796"/>
    </location>
</feature>
<dbReference type="OrthoDB" id="27073at2759"/>
<dbReference type="GeneID" id="39730317"/>
<dbReference type="RefSeq" id="XP_028526899.1">
    <property type="nucleotide sequence ID" value="XM_028670115.1"/>
</dbReference>
<gene>
    <name evidence="3" type="ORF">PGAL8A_00179000</name>
</gene>
<evidence type="ECO:0000313" key="4">
    <source>
        <dbReference type="Proteomes" id="UP000220797"/>
    </source>
</evidence>
<feature type="region of interest" description="Disordered" evidence="2">
    <location>
        <begin position="23"/>
        <end position="42"/>
    </location>
</feature>
<evidence type="ECO:0000256" key="2">
    <source>
        <dbReference type="SAM" id="MobiDB-lite"/>
    </source>
</evidence>
<organism evidence="3 4">
    <name type="scientific">Plasmodium gallinaceum</name>
    <dbReference type="NCBI Taxonomy" id="5849"/>
    <lineage>
        <taxon>Eukaryota</taxon>
        <taxon>Sar</taxon>
        <taxon>Alveolata</taxon>
        <taxon>Apicomplexa</taxon>
        <taxon>Aconoidasida</taxon>
        <taxon>Haemosporida</taxon>
        <taxon>Plasmodiidae</taxon>
        <taxon>Plasmodium</taxon>
        <taxon>Plasmodium (Haemamoeba)</taxon>
    </lineage>
</organism>
<sequence length="1612" mass="190015">MRKKSILKKARYLSQAEETSCILGEQNGETKENGDNSSEKSKLNTEIKTFVEDTNNELNFYLDDEEISNATEKCQKTSTYINWRGMDFVNLVLNEETDRNISSLVDCWNEKQRSFETKIQDKTDSTCTLKNFDYCAVLKKNDDCTSPYKGSDLPDLIPLTYNELNEDQYESNKTKIIYDRRTKFTSITNDISNYYYKKYEANKNQLNCGKWSMYIHKRGKQFVNMVYYEFYSEETFREDSTNIWNTYSNNLQNSILRDTGNHCNMTSLIYQIKERQNSDDPYSLSWIPLEDHDEPDETLDPTNSLQNIAQPTMEISDTQHASFVVDSLDDDAKAIKGGYSDSIKSPINAIASPNDADKDSMAAKAATTASPEHPPQPISLTSNNSNGYDFKTDPSILPSPTNDTDTYSNTIIRSSENHTPPSPETVSSPENVPSVIPMFSENTNSSSSEISASPIAGSANSTTNGDTSVFNGTHSTNNHASPAIDILKSPTPSSAQPITVTEINSNVTAPFLNESLTEAPNSKPPVEALTPLIKAALPKNDTVSPSSLKSLAPLYINVSPSNTTESATTNNDIQLSEANYSPTQSSQNALTSIAQHNKLPLIGAQNVSLSNCLSNCPSNMNVTNSTTPQTPFDENIEPTPTINPEVNILTIAPIGILILGIIFLLVILYRCTPIGSWIRNRKSRKKKIRKKIKKISKKPIPLSTNNIEDGPMNSGNHSMLQHEKQTPPCEVSFEREGNLKYEQMGKSKERKGIYNEKENKRICDDKEEESNKFENKFISEQKLNEDNPNSEIKKAELNGNEPSSENEDELNKNILEKDPVHMVWHIRNGTLNEEKENEINSQKEKSTCEIEMKNLGNKTTIKNNVCNWNSWVDIHMTALLEYKKEEWKLNKNEFFDICLEEIEKDGENSNLKEMGNNSVMKIKEENNTDATDKYSSILDKYKNEEWFINLKKEWEQEQKKHLEYLEEHEIKKMTELGLNNFILGKKKKIWKKWIKWQIEHSYEYKNQKWFVQLLEEYEKEEIHENSKEEKIEKERNNGIDKNEMKKNLERRILLDIHMMVLEECMKEEWEKEEEFFKTNIEVIKNYKNLDEETNILDNIEGERSWNIISEKEKEEIEKWKKEKWFIELMLEWKKNEEKYMMEINEEILAKKNQGRVIDVILERKSNMRKKHCENICRKWKDDDNNEEWFTKLVNEYENEEKEYKSRIDKNSIEKKIENEKTIESCEPLTEFNKKGEEKMIKYERNSLQESYEKNNSIIIKKKLKWKTLIEIYMVILEEYRKEEWLLSRGKFLEICLEEFIEEDKEKYPKKIENKLARLREGEEDISTLMIEKQKHLWKKCVERNKRMSEKWKKEEWFINLKKEWEKEHEKFDELTKESEISDIEAGKNPMLEKQKRIWKRWLRKQRMWFILHSEDEWYNNLLEEYEKEEELKERITKNDAKEAKEIHENIEELKQERDEEIKKYKKKEKLIQKVLIEIHMTLLEGFMKDEWQKEKEYFFKTMMEELKIQENLDEDVIILEIKKKRSRNAILDIEKVEIEKWKKKKWFIELMLEMNNKEKTYIKDVYEDMIEKKYEEGIKNPMLEMQKIIWKKHCEDIHKRWLEKNNKEILQH</sequence>
<dbReference type="EMBL" id="CVMV01000021">
    <property type="protein sequence ID" value="CRG94078.1"/>
    <property type="molecule type" value="Genomic_DNA"/>
</dbReference>
<feature type="compositionally biased region" description="Polar residues" evidence="2">
    <location>
        <begin position="398"/>
        <end position="418"/>
    </location>
</feature>
<dbReference type="VEuPathDB" id="PlasmoDB:PGAL8A_00179000"/>
<keyword evidence="1" id="KW-0175">Coiled coil</keyword>
<name>A0A1J1GP52_PLAGA</name>
<feature type="compositionally biased region" description="Polar residues" evidence="2">
    <location>
        <begin position="459"/>
        <end position="480"/>
    </location>
</feature>
<feature type="region of interest" description="Disordered" evidence="2">
    <location>
        <begin position="337"/>
        <end position="493"/>
    </location>
</feature>
<proteinExistence type="predicted"/>
<keyword evidence="4" id="KW-1185">Reference proteome</keyword>
<accession>A0A1J1GP52</accession>
<feature type="compositionally biased region" description="Polar residues" evidence="2">
    <location>
        <begin position="378"/>
        <end position="387"/>
    </location>
</feature>
<feature type="coiled-coil region" evidence="1">
    <location>
        <begin position="1418"/>
        <end position="1470"/>
    </location>
</feature>
<dbReference type="Proteomes" id="UP000220797">
    <property type="component" value="Unassembled WGS sequence"/>
</dbReference>
<evidence type="ECO:0000256" key="1">
    <source>
        <dbReference type="SAM" id="Coils"/>
    </source>
</evidence>
<comment type="caution">
    <text evidence="3">The sequence shown here is derived from an EMBL/GenBank/DDBJ whole genome shotgun (WGS) entry which is preliminary data.</text>
</comment>
<feature type="compositionally biased region" description="Basic and acidic residues" evidence="2">
    <location>
        <begin position="28"/>
        <end position="42"/>
    </location>
</feature>